<evidence type="ECO:0000256" key="4">
    <source>
        <dbReference type="PROSITE-ProRule" id="PRU00027"/>
    </source>
</evidence>
<dbReference type="CTD" id="20200335"/>
<dbReference type="Proteomes" id="UP000015101">
    <property type="component" value="Unassembled WGS sequence"/>
</dbReference>
<dbReference type="InterPro" id="IPR003656">
    <property type="entry name" value="Znf_BED"/>
</dbReference>
<evidence type="ECO:0000313" key="6">
    <source>
        <dbReference type="EMBL" id="ESN94239.1"/>
    </source>
</evidence>
<dbReference type="EMBL" id="KB097571">
    <property type="protein sequence ID" value="ESN94239.1"/>
    <property type="molecule type" value="Genomic_DNA"/>
</dbReference>
<dbReference type="GO" id="GO:0008270">
    <property type="term" value="F:zinc ion binding"/>
    <property type="evidence" value="ECO:0007669"/>
    <property type="project" value="UniProtKB-KW"/>
</dbReference>
<dbReference type="EnsemblMetazoa" id="HelroT164044">
    <property type="protein sequence ID" value="HelroP164044"/>
    <property type="gene ID" value="HelroG164044"/>
</dbReference>
<gene>
    <name evidence="7" type="primary">20200335</name>
    <name evidence="6" type="ORF">HELRODRAFT_164044</name>
</gene>
<evidence type="ECO:0000259" key="5">
    <source>
        <dbReference type="PROSITE" id="PS50808"/>
    </source>
</evidence>
<dbReference type="Pfam" id="PF02892">
    <property type="entry name" value="zf-BED"/>
    <property type="match status" value="1"/>
</dbReference>
<proteinExistence type="predicted"/>
<reference evidence="8" key="1">
    <citation type="submission" date="2012-12" db="EMBL/GenBank/DDBJ databases">
        <authorList>
            <person name="Hellsten U."/>
            <person name="Grimwood J."/>
            <person name="Chapman J.A."/>
            <person name="Shapiro H."/>
            <person name="Aerts A."/>
            <person name="Otillar R.P."/>
            <person name="Terry A.Y."/>
            <person name="Boore J.L."/>
            <person name="Simakov O."/>
            <person name="Marletaz F."/>
            <person name="Cho S.-J."/>
            <person name="Edsinger-Gonzales E."/>
            <person name="Havlak P."/>
            <person name="Kuo D.-H."/>
            <person name="Larsson T."/>
            <person name="Lv J."/>
            <person name="Arendt D."/>
            <person name="Savage R."/>
            <person name="Osoegawa K."/>
            <person name="de Jong P."/>
            <person name="Lindberg D.R."/>
            <person name="Seaver E.C."/>
            <person name="Weisblat D.A."/>
            <person name="Putnam N.H."/>
            <person name="Grigoriev I.V."/>
            <person name="Rokhsar D.S."/>
        </authorList>
    </citation>
    <scope>NUCLEOTIDE SEQUENCE</scope>
</reference>
<dbReference type="GeneID" id="20200335"/>
<dbReference type="OrthoDB" id="6630171at2759"/>
<evidence type="ECO:0000313" key="7">
    <source>
        <dbReference type="EnsemblMetazoa" id="HelroP164044"/>
    </source>
</evidence>
<name>T1EUT5_HELRO</name>
<keyword evidence="1" id="KW-0479">Metal-binding</keyword>
<accession>T1EUT5</accession>
<dbReference type="PROSITE" id="PS50808">
    <property type="entry name" value="ZF_BED"/>
    <property type="match status" value="1"/>
</dbReference>
<evidence type="ECO:0000256" key="2">
    <source>
        <dbReference type="ARBA" id="ARBA00022771"/>
    </source>
</evidence>
<dbReference type="HOGENOM" id="CLU_1706195_0_0_1"/>
<feature type="domain" description="BED-type" evidence="5">
    <location>
        <begin position="25"/>
        <end position="77"/>
    </location>
</feature>
<keyword evidence="8" id="KW-1185">Reference proteome</keyword>
<dbReference type="KEGG" id="hro:HELRODRAFT_164044"/>
<dbReference type="InParanoid" id="T1EUT5"/>
<protein>
    <recommendedName>
        <fullName evidence="5">BED-type domain-containing protein</fullName>
    </recommendedName>
</protein>
<sequence>MESLNQDNNANLSDFIAKSAIFDRKYFTIVKVADDNVKVKAKCNFCSKKTVISGSINSLSNFTTHLKRMHAEKFKDYQKYKNEWVKPESAVKCGVKKKANDDIDLEISNNKQPQTKLVQSNVESDDDYFGFRLNTSEFANATTSSSNDNHEFGK</sequence>
<reference evidence="7" key="3">
    <citation type="submission" date="2015-06" db="UniProtKB">
        <authorList>
            <consortium name="EnsemblMetazoa"/>
        </authorList>
    </citation>
    <scope>IDENTIFICATION</scope>
</reference>
<evidence type="ECO:0000313" key="8">
    <source>
        <dbReference type="Proteomes" id="UP000015101"/>
    </source>
</evidence>
<keyword evidence="2 4" id="KW-0863">Zinc-finger</keyword>
<dbReference type="EMBL" id="AMQM01001520">
    <property type="status" value="NOT_ANNOTATED_CDS"/>
    <property type="molecule type" value="Genomic_DNA"/>
</dbReference>
<organism evidence="7 8">
    <name type="scientific">Helobdella robusta</name>
    <name type="common">Californian leech</name>
    <dbReference type="NCBI Taxonomy" id="6412"/>
    <lineage>
        <taxon>Eukaryota</taxon>
        <taxon>Metazoa</taxon>
        <taxon>Spiralia</taxon>
        <taxon>Lophotrochozoa</taxon>
        <taxon>Annelida</taxon>
        <taxon>Clitellata</taxon>
        <taxon>Hirudinea</taxon>
        <taxon>Rhynchobdellida</taxon>
        <taxon>Glossiphoniidae</taxon>
        <taxon>Helobdella</taxon>
    </lineage>
</organism>
<keyword evidence="3" id="KW-0862">Zinc</keyword>
<dbReference type="AlphaFoldDB" id="T1EUT5"/>
<dbReference type="RefSeq" id="XP_009027343.1">
    <property type="nucleotide sequence ID" value="XM_009029095.1"/>
</dbReference>
<reference evidence="6 8" key="2">
    <citation type="journal article" date="2013" name="Nature">
        <title>Insights into bilaterian evolution from three spiralian genomes.</title>
        <authorList>
            <person name="Simakov O."/>
            <person name="Marletaz F."/>
            <person name="Cho S.J."/>
            <person name="Edsinger-Gonzales E."/>
            <person name="Havlak P."/>
            <person name="Hellsten U."/>
            <person name="Kuo D.H."/>
            <person name="Larsson T."/>
            <person name="Lv J."/>
            <person name="Arendt D."/>
            <person name="Savage R."/>
            <person name="Osoegawa K."/>
            <person name="de Jong P."/>
            <person name="Grimwood J."/>
            <person name="Chapman J.A."/>
            <person name="Shapiro H."/>
            <person name="Aerts A."/>
            <person name="Otillar R.P."/>
            <person name="Terry A.Y."/>
            <person name="Boore J.L."/>
            <person name="Grigoriev I.V."/>
            <person name="Lindberg D.R."/>
            <person name="Seaver E.C."/>
            <person name="Weisblat D.A."/>
            <person name="Putnam N.H."/>
            <person name="Rokhsar D.S."/>
        </authorList>
    </citation>
    <scope>NUCLEOTIDE SEQUENCE</scope>
</reference>
<dbReference type="GO" id="GO:0003677">
    <property type="term" value="F:DNA binding"/>
    <property type="evidence" value="ECO:0007669"/>
    <property type="project" value="InterPro"/>
</dbReference>
<evidence type="ECO:0000256" key="1">
    <source>
        <dbReference type="ARBA" id="ARBA00022723"/>
    </source>
</evidence>
<evidence type="ECO:0000256" key="3">
    <source>
        <dbReference type="ARBA" id="ARBA00022833"/>
    </source>
</evidence>